<reference evidence="3 6" key="2">
    <citation type="journal article" date="2016" name="Front. Microbiol.">
        <title>Genomic Resource of Rice Seed Associated Bacteria.</title>
        <authorList>
            <person name="Midha S."/>
            <person name="Bansal K."/>
            <person name="Sharma S."/>
            <person name="Kumar N."/>
            <person name="Patil P.P."/>
            <person name="Chaudhry V."/>
            <person name="Patil P.B."/>
        </authorList>
    </citation>
    <scope>NUCLEOTIDE SEQUENCE [LARGE SCALE GENOMIC DNA]</scope>
    <source>
        <strain evidence="3 6">RSA11</strain>
    </source>
</reference>
<dbReference type="EMBL" id="LDQV01000006">
    <property type="protein sequence ID" value="KTR28409.1"/>
    <property type="molecule type" value="Genomic_DNA"/>
</dbReference>
<dbReference type="Proteomes" id="UP000072605">
    <property type="component" value="Unassembled WGS sequence"/>
</dbReference>
<keyword evidence="1" id="KW-0812">Transmembrane</keyword>
<dbReference type="Proteomes" id="UP001387110">
    <property type="component" value="Unassembled WGS sequence"/>
</dbReference>
<dbReference type="EMBL" id="JBAWKY010000001">
    <property type="protein sequence ID" value="MEI4461209.1"/>
    <property type="molecule type" value="Genomic_DNA"/>
</dbReference>
<feature type="transmembrane region" description="Helical" evidence="1">
    <location>
        <begin position="152"/>
        <end position="168"/>
    </location>
</feature>
<feature type="transmembrane region" description="Helical" evidence="1">
    <location>
        <begin position="47"/>
        <end position="66"/>
    </location>
</feature>
<dbReference type="OrthoDB" id="2356419at2"/>
<evidence type="ECO:0000313" key="2">
    <source>
        <dbReference type="EMBL" id="KSU50768.1"/>
    </source>
</evidence>
<evidence type="ECO:0000313" key="3">
    <source>
        <dbReference type="EMBL" id="KTR28409.1"/>
    </source>
</evidence>
<dbReference type="EMBL" id="LNQL01000001">
    <property type="protein sequence ID" value="KSU50768.1"/>
    <property type="molecule type" value="Genomic_DNA"/>
</dbReference>
<comment type="caution">
    <text evidence="2">The sequence shown here is derived from an EMBL/GenBank/DDBJ whole genome shotgun (WGS) entry which is preliminary data.</text>
</comment>
<evidence type="ECO:0000313" key="6">
    <source>
        <dbReference type="Proteomes" id="UP000072605"/>
    </source>
</evidence>
<feature type="transmembrane region" description="Helical" evidence="1">
    <location>
        <begin position="111"/>
        <end position="132"/>
    </location>
</feature>
<keyword evidence="7" id="KW-1185">Reference proteome</keyword>
<evidence type="ECO:0000313" key="5">
    <source>
        <dbReference type="Proteomes" id="UP000053797"/>
    </source>
</evidence>
<gene>
    <name evidence="2" type="ORF">AS033_05145</name>
    <name evidence="3" type="ORF">RSA11_01535</name>
    <name evidence="4" type="ORF">SZL87_02095</name>
</gene>
<feature type="transmembrane region" description="Helical" evidence="1">
    <location>
        <begin position="6"/>
        <end position="26"/>
    </location>
</feature>
<evidence type="ECO:0000313" key="4">
    <source>
        <dbReference type="EMBL" id="MEI4461209.1"/>
    </source>
</evidence>
<dbReference type="GeneID" id="90836998"/>
<reference evidence="2 5" key="1">
    <citation type="journal article" date="2015" name="Int. J. Syst. Evol. Microbiol.">
        <title>Exiguobacterium enclense sp. nov., isolated from sediment.</title>
        <authorList>
            <person name="Dastager S.G."/>
            <person name="Mawlankar R."/>
            <person name="Sonalkar V.V."/>
            <person name="Thorat M.N."/>
            <person name="Mual P."/>
            <person name="Verma A."/>
            <person name="Krishnamurthi S."/>
            <person name="Tang S.K."/>
            <person name="Li W.J."/>
        </authorList>
    </citation>
    <scope>NUCLEOTIDE SEQUENCE [LARGE SCALE GENOMIC DNA]</scope>
    <source>
        <strain evidence="2 5">NIO-1109</strain>
    </source>
</reference>
<keyword evidence="1" id="KW-0472">Membrane</keyword>
<dbReference type="RefSeq" id="WP_023468584.1">
    <property type="nucleotide sequence ID" value="NZ_FMYN01000001.1"/>
</dbReference>
<evidence type="ECO:0000256" key="1">
    <source>
        <dbReference type="SAM" id="Phobius"/>
    </source>
</evidence>
<proteinExistence type="predicted"/>
<reference evidence="4 7" key="3">
    <citation type="submission" date="2023-12" db="EMBL/GenBank/DDBJ databases">
        <authorList>
            <person name="Easwaran N."/>
            <person name="Lazarus H.P.S."/>
        </authorList>
    </citation>
    <scope>NUCLEOTIDE SEQUENCE [LARGE SCALE GENOMIC DNA]</scope>
    <source>
        <strain evidence="4 7">VIT-2023</strain>
    </source>
</reference>
<organism evidence="2 5">
    <name type="scientific">Exiguobacterium indicum</name>
    <dbReference type="NCBI Taxonomy" id="296995"/>
    <lineage>
        <taxon>Bacteria</taxon>
        <taxon>Bacillati</taxon>
        <taxon>Bacillota</taxon>
        <taxon>Bacilli</taxon>
        <taxon>Bacillales</taxon>
        <taxon>Bacillales Family XII. Incertae Sedis</taxon>
        <taxon>Exiguobacterium</taxon>
    </lineage>
</organism>
<dbReference type="AlphaFoldDB" id="A0A0V8GKK5"/>
<protein>
    <submittedName>
        <fullName evidence="2">Uncharacterized protein</fullName>
    </submittedName>
</protein>
<evidence type="ECO:0000313" key="7">
    <source>
        <dbReference type="Proteomes" id="UP001387110"/>
    </source>
</evidence>
<accession>A0A0V8GKK5</accession>
<feature type="transmembrane region" description="Helical" evidence="1">
    <location>
        <begin position="78"/>
        <end position="99"/>
    </location>
</feature>
<sequence length="205" mass="24155">MYRRYLLFLVWAIAIVFILLFGNNRVFPEGFLMSFLRFDQSQFDTSALSLFALLGIYPFAFFLLFLDEKRFMRPGPLVASIGSFFLGAFVLMPYVALAIPRKTFLPFRRRGWIPTVVALLSVVTTLLLWIALARSDWSIFRIYFETNQFVRTMTVDLLLFYILQVYLLRRIRVRNAQSLEWQDVIPLFGLFRYLFARHLPTSSKS</sequence>
<name>A0A0V8GKK5_9BACL</name>
<keyword evidence="1" id="KW-1133">Transmembrane helix</keyword>
<dbReference type="Proteomes" id="UP000053797">
    <property type="component" value="Unassembled WGS sequence"/>
</dbReference>